<protein>
    <submittedName>
        <fullName evidence="1">Uncharacterized protein</fullName>
    </submittedName>
</protein>
<reference evidence="1" key="1">
    <citation type="journal article" date="2021" name="Proc. Natl. Acad. Sci. U.S.A.">
        <title>A Catalog of Tens of Thousands of Viruses from Human Metagenomes Reveals Hidden Associations with Chronic Diseases.</title>
        <authorList>
            <person name="Tisza M.J."/>
            <person name="Buck C.B."/>
        </authorList>
    </citation>
    <scope>NUCLEOTIDE SEQUENCE</scope>
    <source>
        <strain evidence="1">CtmTa7</strain>
    </source>
</reference>
<proteinExistence type="predicted"/>
<name>A0A8S5RD36_9VIRU</name>
<accession>A0A8S5RD36</accession>
<dbReference type="EMBL" id="BK059091">
    <property type="protein sequence ID" value="DAE28993.1"/>
    <property type="molecule type" value="Genomic_DNA"/>
</dbReference>
<organism evidence="1">
    <name type="scientific">virus sp. ctmTa7</name>
    <dbReference type="NCBI Taxonomy" id="2828255"/>
    <lineage>
        <taxon>Viruses</taxon>
    </lineage>
</organism>
<evidence type="ECO:0000313" key="1">
    <source>
        <dbReference type="EMBL" id="DAE28993.1"/>
    </source>
</evidence>
<sequence length="74" mass="8863">MYRKSIKSFNNLEHGDLIISPIDNEITQFYIDKDGNKYLAGKKSLFDLFQFDEKDFYFYDGNKQIGEVDKDYFK</sequence>